<dbReference type="InterPro" id="IPR036390">
    <property type="entry name" value="WH_DNA-bd_sf"/>
</dbReference>
<evidence type="ECO:0000313" key="7">
    <source>
        <dbReference type="EMBL" id="WOX25995.1"/>
    </source>
</evidence>
<dbReference type="RefSeq" id="WP_318108840.1">
    <property type="nucleotide sequence ID" value="NZ_CP137573.1"/>
</dbReference>
<evidence type="ECO:0000259" key="5">
    <source>
        <dbReference type="PROSITE" id="PS51077"/>
    </source>
</evidence>
<dbReference type="InterPro" id="IPR005471">
    <property type="entry name" value="Tscrpt_reg_IclR_N"/>
</dbReference>
<dbReference type="Pfam" id="PF09339">
    <property type="entry name" value="HTH_IclR"/>
    <property type="match status" value="1"/>
</dbReference>
<feature type="domain" description="IclR-ED" evidence="6">
    <location>
        <begin position="76"/>
        <end position="260"/>
    </location>
</feature>
<protein>
    <submittedName>
        <fullName evidence="7">Helix-turn-helix domain-containing protein</fullName>
    </submittedName>
</protein>
<evidence type="ECO:0000256" key="3">
    <source>
        <dbReference type="ARBA" id="ARBA00023163"/>
    </source>
</evidence>
<dbReference type="PROSITE" id="PS51078">
    <property type="entry name" value="ICLR_ED"/>
    <property type="match status" value="1"/>
</dbReference>
<keyword evidence="2" id="KW-0238">DNA-binding</keyword>
<dbReference type="InterPro" id="IPR014757">
    <property type="entry name" value="Tscrpt_reg_IclR_C"/>
</dbReference>
<gene>
    <name evidence="7" type="ORF">R2D22_33275</name>
</gene>
<dbReference type="SUPFAM" id="SSF46785">
    <property type="entry name" value="Winged helix' DNA-binding domain"/>
    <property type="match status" value="1"/>
</dbReference>
<dbReference type="PROSITE" id="PS51077">
    <property type="entry name" value="HTH_ICLR"/>
    <property type="match status" value="1"/>
</dbReference>
<evidence type="ECO:0000313" key="8">
    <source>
        <dbReference type="Proteomes" id="UP001301731"/>
    </source>
</evidence>
<evidence type="ECO:0000259" key="6">
    <source>
        <dbReference type="PROSITE" id="PS51078"/>
    </source>
</evidence>
<evidence type="ECO:0000256" key="2">
    <source>
        <dbReference type="ARBA" id="ARBA00023125"/>
    </source>
</evidence>
<dbReference type="Proteomes" id="UP001301731">
    <property type="component" value="Chromosome"/>
</dbReference>
<dbReference type="InterPro" id="IPR029016">
    <property type="entry name" value="GAF-like_dom_sf"/>
</dbReference>
<dbReference type="Pfam" id="PF01614">
    <property type="entry name" value="IclR_C"/>
    <property type="match status" value="1"/>
</dbReference>
<dbReference type="PANTHER" id="PTHR30136:SF35">
    <property type="entry name" value="HTH-TYPE TRANSCRIPTIONAL REGULATOR RV1719"/>
    <property type="match status" value="1"/>
</dbReference>
<evidence type="ECO:0000256" key="1">
    <source>
        <dbReference type="ARBA" id="ARBA00023015"/>
    </source>
</evidence>
<feature type="region of interest" description="Disordered" evidence="4">
    <location>
        <begin position="258"/>
        <end position="300"/>
    </location>
</feature>
<feature type="domain" description="HTH iclR-type" evidence="5">
    <location>
        <begin position="13"/>
        <end position="75"/>
    </location>
</feature>
<dbReference type="EMBL" id="CP137573">
    <property type="protein sequence ID" value="WOX25995.1"/>
    <property type="molecule type" value="Genomic_DNA"/>
</dbReference>
<keyword evidence="8" id="KW-1185">Reference proteome</keyword>
<dbReference type="InterPro" id="IPR050707">
    <property type="entry name" value="HTH_MetabolicPath_Reg"/>
</dbReference>
<accession>A0ABZ0M2X7</accession>
<dbReference type="Gene3D" id="1.10.10.10">
    <property type="entry name" value="Winged helix-like DNA-binding domain superfamily/Winged helix DNA-binding domain"/>
    <property type="match status" value="1"/>
</dbReference>
<reference evidence="7 8" key="1">
    <citation type="submission" date="2023-10" db="EMBL/GenBank/DDBJ databases">
        <title>The genome sequence of Streptomyces sp. HUAS YS2.</title>
        <authorList>
            <person name="Mo P."/>
        </authorList>
    </citation>
    <scope>NUCLEOTIDE SEQUENCE [LARGE SCALE GENOMIC DNA]</scope>
    <source>
        <strain evidence="7 8">HUAS YS2</strain>
    </source>
</reference>
<dbReference type="SMART" id="SM00346">
    <property type="entry name" value="HTH_ICLR"/>
    <property type="match status" value="1"/>
</dbReference>
<organism evidence="7 8">
    <name type="scientific">Streptomyces solicathayae</name>
    <dbReference type="NCBI Taxonomy" id="3081768"/>
    <lineage>
        <taxon>Bacteria</taxon>
        <taxon>Bacillati</taxon>
        <taxon>Actinomycetota</taxon>
        <taxon>Actinomycetes</taxon>
        <taxon>Kitasatosporales</taxon>
        <taxon>Streptomycetaceae</taxon>
        <taxon>Streptomyces</taxon>
    </lineage>
</organism>
<dbReference type="PANTHER" id="PTHR30136">
    <property type="entry name" value="HELIX-TURN-HELIX TRANSCRIPTIONAL REGULATOR, ICLR FAMILY"/>
    <property type="match status" value="1"/>
</dbReference>
<proteinExistence type="predicted"/>
<keyword evidence="3" id="KW-0804">Transcription</keyword>
<dbReference type="Gene3D" id="3.30.450.40">
    <property type="match status" value="1"/>
</dbReference>
<dbReference type="SUPFAM" id="SSF55781">
    <property type="entry name" value="GAF domain-like"/>
    <property type="match status" value="1"/>
</dbReference>
<sequence length="300" mass="32042">MTGVPSPMLGEYMQIMARAHLVIKALAASPEGLTPRQLGERVQLPPTTLHRLLGELQHQGFVTRQMGGARCYLGPAALDVGLGALRPAVLASTGAVRAVTELAERFGERTVLVEMRARRAVVVFGSGPEHWSGPYAGPQGVVPFRTAAAARALLLDLEDVEVGRLLADQDPGPDRTVAFDSVQDLVQQLAVVRRRGFEIAHEEWGPESWEIAAPVRNGAGRVIAGLAVLTQRSRLPRRRANRIKAEAILTAHAVAVELGYGGPPPRSGTVTAREAEQPPKASRTPRPGPSVTGRQGAYPS</sequence>
<evidence type="ECO:0000256" key="4">
    <source>
        <dbReference type="SAM" id="MobiDB-lite"/>
    </source>
</evidence>
<name>A0ABZ0M2X7_9ACTN</name>
<dbReference type="InterPro" id="IPR036388">
    <property type="entry name" value="WH-like_DNA-bd_sf"/>
</dbReference>
<keyword evidence="1" id="KW-0805">Transcription regulation</keyword>